<feature type="region of interest" description="Disordered" evidence="1">
    <location>
        <begin position="1"/>
        <end position="27"/>
    </location>
</feature>
<keyword evidence="3" id="KW-1185">Reference proteome</keyword>
<comment type="caution">
    <text evidence="2">The sequence shown here is derived from an EMBL/GenBank/DDBJ whole genome shotgun (WGS) entry which is preliminary data.</text>
</comment>
<gene>
    <name evidence="2" type="ORF">KSX_04470</name>
</gene>
<dbReference type="EMBL" id="BNJF01000001">
    <property type="protein sequence ID" value="GHO42284.1"/>
    <property type="molecule type" value="Genomic_DNA"/>
</dbReference>
<protein>
    <submittedName>
        <fullName evidence="2">Uncharacterized protein</fullName>
    </submittedName>
</protein>
<feature type="region of interest" description="Disordered" evidence="1">
    <location>
        <begin position="104"/>
        <end position="123"/>
    </location>
</feature>
<dbReference type="AlphaFoldDB" id="A0A8J3HRH9"/>
<name>A0A8J3HRH9_9CHLR</name>
<proteinExistence type="predicted"/>
<evidence type="ECO:0000313" key="3">
    <source>
        <dbReference type="Proteomes" id="UP000612362"/>
    </source>
</evidence>
<sequence>MDGHILSPPRSAGWLRFPGPSPAPHKDKAQTGVIALVLDAAEAASSAFETHLPGVAEADTIESMVGAARQGLGEYRLNVFSDPAHAQAFDRLMQGGFGEAMSCAQGGERRRSHSLVGARNGAG</sequence>
<evidence type="ECO:0000256" key="1">
    <source>
        <dbReference type="SAM" id="MobiDB-lite"/>
    </source>
</evidence>
<dbReference type="Proteomes" id="UP000612362">
    <property type="component" value="Unassembled WGS sequence"/>
</dbReference>
<organism evidence="2 3">
    <name type="scientific">Ktedonospora formicarum</name>
    <dbReference type="NCBI Taxonomy" id="2778364"/>
    <lineage>
        <taxon>Bacteria</taxon>
        <taxon>Bacillati</taxon>
        <taxon>Chloroflexota</taxon>
        <taxon>Ktedonobacteria</taxon>
        <taxon>Ktedonobacterales</taxon>
        <taxon>Ktedonobacteraceae</taxon>
        <taxon>Ktedonospora</taxon>
    </lineage>
</organism>
<evidence type="ECO:0000313" key="2">
    <source>
        <dbReference type="EMBL" id="GHO42284.1"/>
    </source>
</evidence>
<accession>A0A8J3HRH9</accession>
<reference evidence="2" key="1">
    <citation type="submission" date="2020-10" db="EMBL/GenBank/DDBJ databases">
        <title>Taxonomic study of unclassified bacteria belonging to the class Ktedonobacteria.</title>
        <authorList>
            <person name="Yabe S."/>
            <person name="Wang C.M."/>
            <person name="Zheng Y."/>
            <person name="Sakai Y."/>
            <person name="Cavaletti L."/>
            <person name="Monciardini P."/>
            <person name="Donadio S."/>
        </authorList>
    </citation>
    <scope>NUCLEOTIDE SEQUENCE</scope>
    <source>
        <strain evidence="2">SOSP1-1</strain>
    </source>
</reference>